<dbReference type="InterPro" id="IPR027417">
    <property type="entry name" value="P-loop_NTPase"/>
</dbReference>
<organism evidence="3 4">
    <name type="scientific">Yoonia vestfoldensis SKA53</name>
    <dbReference type="NCBI Taxonomy" id="314232"/>
    <lineage>
        <taxon>Bacteria</taxon>
        <taxon>Pseudomonadati</taxon>
        <taxon>Pseudomonadota</taxon>
        <taxon>Alphaproteobacteria</taxon>
        <taxon>Rhodobacterales</taxon>
        <taxon>Paracoccaceae</taxon>
        <taxon>Yoonia</taxon>
    </lineage>
</organism>
<evidence type="ECO:0000313" key="4">
    <source>
        <dbReference type="Proteomes" id="UP000004507"/>
    </source>
</evidence>
<comment type="caution">
    <text evidence="3">The sequence shown here is derived from an EMBL/GenBank/DDBJ whole genome shotgun (WGS) entry which is preliminary data.</text>
</comment>
<sequence length="231" mass="25477">MWSGPRNLSTAMMYAFGNRADCAIWDEPFYAPYLAATGADHPMKDAIIAEHETNPAEVGRRCLDTISAQKPHFYMKHMPHHMIAGFPLDWASQCVNVHLIRHPARVIASYGAKMDHMTLEDIGYPQQAALYDRLGGVVIDSADIRADPEGMLRKLCAAIDLAFDPAMLHWPAGPRAEDGIWASHWYNAVHQSTGFAGAEGDLPELAGEAAQLCRDAMPFYEKLAAVRLSSV</sequence>
<dbReference type="HOGENOM" id="CLU_033907_1_1_5"/>
<dbReference type="PANTHER" id="PTHR42743">
    <property type="entry name" value="AMINO-ACID AMINOTRANSFERASE"/>
    <property type="match status" value="1"/>
</dbReference>
<dbReference type="Proteomes" id="UP000004507">
    <property type="component" value="Unassembled WGS sequence"/>
</dbReference>
<dbReference type="GO" id="GO:0009082">
    <property type="term" value="P:branched-chain amino acid biosynthetic process"/>
    <property type="evidence" value="ECO:0007669"/>
    <property type="project" value="UniProtKB-KW"/>
</dbReference>
<dbReference type="PANTHER" id="PTHR42743:SF11">
    <property type="entry name" value="AMINODEOXYCHORISMATE LYASE"/>
    <property type="match status" value="1"/>
</dbReference>
<evidence type="ECO:0000256" key="2">
    <source>
        <dbReference type="ARBA" id="ARBA00023304"/>
    </source>
</evidence>
<dbReference type="AlphaFoldDB" id="A3V2D6"/>
<accession>A3V2D6</accession>
<evidence type="ECO:0000256" key="1">
    <source>
        <dbReference type="ARBA" id="ARBA00009320"/>
    </source>
</evidence>
<keyword evidence="2" id="KW-0028">Amino-acid biosynthesis</keyword>
<keyword evidence="4" id="KW-1185">Reference proteome</keyword>
<dbReference type="InterPro" id="IPR050571">
    <property type="entry name" value="Class-IV_PLP-Dep_Aminotrnsfr"/>
</dbReference>
<dbReference type="eggNOG" id="ENOG502Z954">
    <property type="taxonomic scope" value="Bacteria"/>
</dbReference>
<keyword evidence="3" id="KW-0032">Aminotransferase</keyword>
<reference evidence="3 4" key="1">
    <citation type="submission" date="2006-01" db="EMBL/GenBank/DDBJ databases">
        <authorList>
            <person name="Hagstrom A."/>
            <person name="Ferriera S."/>
            <person name="Johnson J."/>
            <person name="Kravitz S."/>
            <person name="Halpern A."/>
            <person name="Remington K."/>
            <person name="Beeson K."/>
            <person name="Tran B."/>
            <person name="Rogers Y.-H."/>
            <person name="Friedman R."/>
            <person name="Venter J.C."/>
        </authorList>
    </citation>
    <scope>NUCLEOTIDE SEQUENCE [LARGE SCALE GENOMIC DNA]</scope>
    <source>
        <strain evidence="3 4">SKA53</strain>
    </source>
</reference>
<dbReference type="GO" id="GO:0008483">
    <property type="term" value="F:transaminase activity"/>
    <property type="evidence" value="ECO:0007669"/>
    <property type="project" value="UniProtKB-KW"/>
</dbReference>
<dbReference type="Pfam" id="PF19798">
    <property type="entry name" value="Sulfotransfer_5"/>
    <property type="match status" value="1"/>
</dbReference>
<name>A3V2D6_9RHOB</name>
<dbReference type="Gene3D" id="3.40.50.300">
    <property type="entry name" value="P-loop containing nucleotide triphosphate hydrolases"/>
    <property type="match status" value="1"/>
</dbReference>
<keyword evidence="3" id="KW-0808">Transferase</keyword>
<dbReference type="EMBL" id="AAMS01000002">
    <property type="protein sequence ID" value="EAQ07517.1"/>
    <property type="molecule type" value="Genomic_DNA"/>
</dbReference>
<evidence type="ECO:0000313" key="3">
    <source>
        <dbReference type="EMBL" id="EAQ07517.1"/>
    </source>
</evidence>
<proteinExistence type="inferred from homology"/>
<comment type="similarity">
    <text evidence="1">Belongs to the class-IV pyridoxal-phosphate-dependent aminotransferase family.</text>
</comment>
<keyword evidence="2" id="KW-0100">Branched-chain amino acid biosynthesis</keyword>
<dbReference type="STRING" id="314232.SKA53_11808"/>
<gene>
    <name evidence="3" type="ORF">SKA53_11808</name>
</gene>
<dbReference type="SUPFAM" id="SSF52540">
    <property type="entry name" value="P-loop containing nucleoside triphosphate hydrolases"/>
    <property type="match status" value="1"/>
</dbReference>
<protein>
    <submittedName>
        <fullName evidence="3">Putative branched-chain amino acid aminotransferase</fullName>
    </submittedName>
</protein>